<comment type="caution">
    <text evidence="2">The sequence shown here is derived from an EMBL/GenBank/DDBJ whole genome shotgun (WGS) entry which is preliminary data.</text>
</comment>
<feature type="region of interest" description="Disordered" evidence="1">
    <location>
        <begin position="1"/>
        <end position="27"/>
    </location>
</feature>
<feature type="compositionally biased region" description="Basic and acidic residues" evidence="1">
    <location>
        <begin position="18"/>
        <end position="27"/>
    </location>
</feature>
<accession>A0A7J7NIP7</accession>
<protein>
    <submittedName>
        <fullName evidence="2">Uncharacterized protein</fullName>
    </submittedName>
</protein>
<sequence length="160" mass="18151">MQQPIQQDHSKSSIAQRAIRERERQQRKSRMVVEELDEKKETLKVTWIKVNTYFGSIFSTLLPGTMAKLEPPEGCTFLDALDISLLLFKPASLYIRDEMLTVTTTTTHIKMRMKDFENLIKNGVEGSNRVALANSGYPENGWKRNAKAVLSSAYLGLENG</sequence>
<dbReference type="EMBL" id="JACGCM010000779">
    <property type="protein sequence ID" value="KAF6166778.1"/>
    <property type="molecule type" value="Genomic_DNA"/>
</dbReference>
<reference evidence="2 3" key="1">
    <citation type="journal article" date="2020" name="IScience">
        <title>Genome Sequencing of the Endangered Kingdonia uniflora (Circaeasteraceae, Ranunculales) Reveals Potential Mechanisms of Evolutionary Specialization.</title>
        <authorList>
            <person name="Sun Y."/>
            <person name="Deng T."/>
            <person name="Zhang A."/>
            <person name="Moore M.J."/>
            <person name="Landis J.B."/>
            <person name="Lin N."/>
            <person name="Zhang H."/>
            <person name="Zhang X."/>
            <person name="Huang J."/>
            <person name="Zhang X."/>
            <person name="Sun H."/>
            <person name="Wang H."/>
        </authorList>
    </citation>
    <scope>NUCLEOTIDE SEQUENCE [LARGE SCALE GENOMIC DNA]</scope>
    <source>
        <strain evidence="2">TB1705</strain>
        <tissue evidence="2">Leaf</tissue>
    </source>
</reference>
<evidence type="ECO:0000313" key="3">
    <source>
        <dbReference type="Proteomes" id="UP000541444"/>
    </source>
</evidence>
<dbReference type="Proteomes" id="UP000541444">
    <property type="component" value="Unassembled WGS sequence"/>
</dbReference>
<keyword evidence="3" id="KW-1185">Reference proteome</keyword>
<evidence type="ECO:0000256" key="1">
    <source>
        <dbReference type="SAM" id="MobiDB-lite"/>
    </source>
</evidence>
<name>A0A7J7NIP7_9MAGN</name>
<evidence type="ECO:0000313" key="2">
    <source>
        <dbReference type="EMBL" id="KAF6166778.1"/>
    </source>
</evidence>
<dbReference type="AlphaFoldDB" id="A0A7J7NIP7"/>
<proteinExistence type="predicted"/>
<gene>
    <name evidence="2" type="ORF">GIB67_005654</name>
</gene>
<organism evidence="2 3">
    <name type="scientific">Kingdonia uniflora</name>
    <dbReference type="NCBI Taxonomy" id="39325"/>
    <lineage>
        <taxon>Eukaryota</taxon>
        <taxon>Viridiplantae</taxon>
        <taxon>Streptophyta</taxon>
        <taxon>Embryophyta</taxon>
        <taxon>Tracheophyta</taxon>
        <taxon>Spermatophyta</taxon>
        <taxon>Magnoliopsida</taxon>
        <taxon>Ranunculales</taxon>
        <taxon>Circaeasteraceae</taxon>
        <taxon>Kingdonia</taxon>
    </lineage>
</organism>
<dbReference type="OrthoDB" id="1738642at2759"/>